<reference evidence="3" key="1">
    <citation type="submission" date="2013-01" db="EMBL/GenBank/DDBJ databases">
        <title>Draft Genome Sequence of a Mulberry Tree, Morus notabilis C.K. Schneid.</title>
        <authorList>
            <person name="He N."/>
            <person name="Zhao S."/>
        </authorList>
    </citation>
    <scope>NUCLEOTIDE SEQUENCE</scope>
</reference>
<dbReference type="AlphaFoldDB" id="W9RMZ5"/>
<gene>
    <name evidence="2" type="ORF">L484_011632</name>
</gene>
<evidence type="ECO:0000313" key="3">
    <source>
        <dbReference type="Proteomes" id="UP000030645"/>
    </source>
</evidence>
<keyword evidence="1" id="KW-1133">Transmembrane helix</keyword>
<keyword evidence="1" id="KW-0472">Membrane</keyword>
<keyword evidence="3" id="KW-1185">Reference proteome</keyword>
<evidence type="ECO:0000256" key="1">
    <source>
        <dbReference type="SAM" id="Phobius"/>
    </source>
</evidence>
<organism evidence="2 3">
    <name type="scientific">Morus notabilis</name>
    <dbReference type="NCBI Taxonomy" id="981085"/>
    <lineage>
        <taxon>Eukaryota</taxon>
        <taxon>Viridiplantae</taxon>
        <taxon>Streptophyta</taxon>
        <taxon>Embryophyta</taxon>
        <taxon>Tracheophyta</taxon>
        <taxon>Spermatophyta</taxon>
        <taxon>Magnoliopsida</taxon>
        <taxon>eudicotyledons</taxon>
        <taxon>Gunneridae</taxon>
        <taxon>Pentapetalae</taxon>
        <taxon>rosids</taxon>
        <taxon>fabids</taxon>
        <taxon>Rosales</taxon>
        <taxon>Moraceae</taxon>
        <taxon>Moreae</taxon>
        <taxon>Morus</taxon>
    </lineage>
</organism>
<proteinExistence type="predicted"/>
<protein>
    <submittedName>
        <fullName evidence="2">Uncharacterized protein</fullName>
    </submittedName>
</protein>
<dbReference type="EMBL" id="KE344949">
    <property type="protein sequence ID" value="EXB88203.1"/>
    <property type="molecule type" value="Genomic_DNA"/>
</dbReference>
<accession>W9RMZ5</accession>
<sequence length="68" mass="7846">MRKEVKSINKIEPEFGVALKELRSGGAEQRECSPFEENDKTSRYRFWSGAFSILFLTQFWVAARGLTT</sequence>
<name>W9RMZ5_9ROSA</name>
<keyword evidence="1" id="KW-0812">Transmembrane</keyword>
<evidence type="ECO:0000313" key="2">
    <source>
        <dbReference type="EMBL" id="EXB88203.1"/>
    </source>
</evidence>
<dbReference type="Proteomes" id="UP000030645">
    <property type="component" value="Unassembled WGS sequence"/>
</dbReference>
<feature type="transmembrane region" description="Helical" evidence="1">
    <location>
        <begin position="44"/>
        <end position="63"/>
    </location>
</feature>